<dbReference type="SMART" id="SM00530">
    <property type="entry name" value="HTH_XRE"/>
    <property type="match status" value="1"/>
</dbReference>
<evidence type="ECO:0000313" key="2">
    <source>
        <dbReference type="EMBL" id="QJR99861.1"/>
    </source>
</evidence>
<dbReference type="CDD" id="cd00093">
    <property type="entry name" value="HTH_XRE"/>
    <property type="match status" value="1"/>
</dbReference>
<dbReference type="GO" id="GO:0003677">
    <property type="term" value="F:DNA binding"/>
    <property type="evidence" value="ECO:0007669"/>
    <property type="project" value="InterPro"/>
</dbReference>
<proteinExistence type="predicted"/>
<dbReference type="EMBL" id="MN629346">
    <property type="protein sequence ID" value="QJR99861.1"/>
    <property type="molecule type" value="Genomic_DNA"/>
</dbReference>
<name>A0A6M4NQ41_AERCA</name>
<dbReference type="PROSITE" id="PS50943">
    <property type="entry name" value="HTH_CROC1"/>
    <property type="match status" value="1"/>
</dbReference>
<organism evidence="2">
    <name type="scientific">Aeromonas caviae</name>
    <name type="common">Aeromonas punctata</name>
    <dbReference type="NCBI Taxonomy" id="648"/>
    <lineage>
        <taxon>Bacteria</taxon>
        <taxon>Pseudomonadati</taxon>
        <taxon>Pseudomonadota</taxon>
        <taxon>Gammaproteobacteria</taxon>
        <taxon>Aeromonadales</taxon>
        <taxon>Aeromonadaceae</taxon>
        <taxon>Aeromonas</taxon>
    </lineage>
</organism>
<keyword evidence="2" id="KW-0614">Plasmid</keyword>
<evidence type="ECO:0000259" key="1">
    <source>
        <dbReference type="PROSITE" id="PS50943"/>
    </source>
</evidence>
<sequence>MTRTTEKTDVDPEVAMILKTMGNYIAARRKESGFRQSDIAESAGLTPATIIRVEKGGGQIRLVTFLTYLKELGELSIFGDLFTNLDDGSRRRIRTPAVQEIEVDGPLSAAQFLARVQAEPNLELEVTRRAAVSLVRTGKYAVRDEDGRVLACSVDQAKLSEHEYQCADGHVGGISRMRLVLSEEALSDDQLTTVRFIGYGNLMNRINDRLKSREVTAVVDKIDVVPEGPHSLIFLKDGREVGSQFVYDIILNALEEKI</sequence>
<feature type="domain" description="HTH cro/C1-type" evidence="1">
    <location>
        <begin position="25"/>
        <end position="78"/>
    </location>
</feature>
<accession>A0A6M4NQ41</accession>
<protein>
    <submittedName>
        <fullName evidence="2">Helix-turn-helix transcriptional regulator</fullName>
    </submittedName>
</protein>
<dbReference type="Gene3D" id="1.10.260.40">
    <property type="entry name" value="lambda repressor-like DNA-binding domains"/>
    <property type="match status" value="1"/>
</dbReference>
<geneLocation type="plasmid" evidence="2">
    <name>p717068-IMP</name>
</geneLocation>
<dbReference type="Pfam" id="PF01381">
    <property type="entry name" value="HTH_3"/>
    <property type="match status" value="1"/>
</dbReference>
<dbReference type="InterPro" id="IPR010982">
    <property type="entry name" value="Lambda_DNA-bd_dom_sf"/>
</dbReference>
<dbReference type="InterPro" id="IPR001387">
    <property type="entry name" value="Cro/C1-type_HTH"/>
</dbReference>
<reference evidence="2" key="1">
    <citation type="submission" date="2019-10" db="EMBL/GenBank/DDBJ databases">
        <authorList>
            <person name="Zhou D."/>
            <person name="Cheng Q."/>
        </authorList>
    </citation>
    <scope>NUCLEOTIDE SEQUENCE</scope>
    <source>
        <strain evidence="2">1507-17068</strain>
        <plasmid evidence="2">p717068-IMP</plasmid>
    </source>
</reference>
<dbReference type="RefSeq" id="WP_181715866.1">
    <property type="nucleotide sequence ID" value="NZ_CP066814.1"/>
</dbReference>
<dbReference type="SUPFAM" id="SSF47413">
    <property type="entry name" value="lambda repressor-like DNA-binding domains"/>
    <property type="match status" value="1"/>
</dbReference>
<dbReference type="AlphaFoldDB" id="A0A6M4NQ41"/>